<dbReference type="PROSITE" id="PS50975">
    <property type="entry name" value="ATP_GRASP"/>
    <property type="match status" value="1"/>
</dbReference>
<keyword evidence="4" id="KW-1185">Reference proteome</keyword>
<dbReference type="EMBL" id="JACKXE010000001">
    <property type="protein sequence ID" value="MBB6626365.1"/>
    <property type="molecule type" value="Genomic_DNA"/>
</dbReference>
<proteinExistence type="predicted"/>
<dbReference type="AlphaFoldDB" id="A0A7X0RDS5"/>
<dbReference type="GO" id="GO:0046872">
    <property type="term" value="F:metal ion binding"/>
    <property type="evidence" value="ECO:0007669"/>
    <property type="project" value="InterPro"/>
</dbReference>
<dbReference type="GO" id="GO:0005524">
    <property type="term" value="F:ATP binding"/>
    <property type="evidence" value="ECO:0007669"/>
    <property type="project" value="UniProtKB-UniRule"/>
</dbReference>
<dbReference type="InterPro" id="IPR011761">
    <property type="entry name" value="ATP-grasp"/>
</dbReference>
<protein>
    <recommendedName>
        <fullName evidence="2">ATP-grasp domain-containing protein</fullName>
    </recommendedName>
</protein>
<evidence type="ECO:0000259" key="2">
    <source>
        <dbReference type="PROSITE" id="PS50975"/>
    </source>
</evidence>
<evidence type="ECO:0000256" key="1">
    <source>
        <dbReference type="PROSITE-ProRule" id="PRU00409"/>
    </source>
</evidence>
<dbReference type="RefSeq" id="WP_185251651.1">
    <property type="nucleotide sequence ID" value="NZ_JACKXE010000001.1"/>
</dbReference>
<name>A0A7X0RDS5_9ACTN</name>
<organism evidence="3 4">
    <name type="scientific">Nocardioides luti</name>
    <dbReference type="NCBI Taxonomy" id="2761101"/>
    <lineage>
        <taxon>Bacteria</taxon>
        <taxon>Bacillati</taxon>
        <taxon>Actinomycetota</taxon>
        <taxon>Actinomycetes</taxon>
        <taxon>Propionibacteriales</taxon>
        <taxon>Nocardioidaceae</taxon>
        <taxon>Nocardioides</taxon>
    </lineage>
</organism>
<gene>
    <name evidence="3" type="ORF">H5V45_03425</name>
</gene>
<sequence length="464" mass="49094">MDLTDPDQRAAVTARLAGLYAGQPVVVGPTVLAGTTSYVAWFRARGCPVLVLATARGAGAVPVDGDCVVVDVTPPPTVSVTEELRTHDRLARHLPAEVVAAVEAFDPERRGTWFTTPFVTTDEPILGRPATGGRPASFLALEDKMLADEVWDAAGVRRAPYLIAPVDDAALARATDELAGPLGAVWSGDARDGFNGGGNFVRWIREDADQAAAMAFFAPRCDRVRVLPFLDGVPCSIHGFVLPDGTAALRPVEIAMLRDVEHRSFVYGGLGTFWDPPEADRAAMRDVVRRVGAHLQAAHGYRGAFGVDGVLTADGFLPTELNTRMSAGATTVAEVDREFFTLLQANLVAGVDTGLTVADVEALAPLMDAERHGKVVAFADERSVGGPDAYDVAWDGRAFARADAPTGNVLSVADTPSGMFAKVDPCSVLTRGGRLAEVNLALMAFLDREYAVGFGDLTAAPDLR</sequence>
<dbReference type="Proteomes" id="UP000523955">
    <property type="component" value="Unassembled WGS sequence"/>
</dbReference>
<feature type="domain" description="ATP-grasp" evidence="2">
    <location>
        <begin position="148"/>
        <end position="348"/>
    </location>
</feature>
<accession>A0A7X0RDS5</accession>
<reference evidence="3 4" key="1">
    <citation type="submission" date="2020-08" db="EMBL/GenBank/DDBJ databases">
        <authorList>
            <person name="Seo M.-J."/>
        </authorList>
    </citation>
    <scope>NUCLEOTIDE SEQUENCE [LARGE SCALE GENOMIC DNA]</scope>
    <source>
        <strain evidence="3 4">KIGAM211</strain>
    </source>
</reference>
<dbReference type="SUPFAM" id="SSF56059">
    <property type="entry name" value="Glutathione synthetase ATP-binding domain-like"/>
    <property type="match status" value="1"/>
</dbReference>
<keyword evidence="1" id="KW-0547">Nucleotide-binding</keyword>
<keyword evidence="1" id="KW-0067">ATP-binding</keyword>
<comment type="caution">
    <text evidence="3">The sequence shown here is derived from an EMBL/GenBank/DDBJ whole genome shotgun (WGS) entry which is preliminary data.</text>
</comment>
<evidence type="ECO:0000313" key="4">
    <source>
        <dbReference type="Proteomes" id="UP000523955"/>
    </source>
</evidence>
<dbReference type="Gene3D" id="3.30.470.20">
    <property type="entry name" value="ATP-grasp fold, B domain"/>
    <property type="match status" value="1"/>
</dbReference>
<evidence type="ECO:0000313" key="3">
    <source>
        <dbReference type="EMBL" id="MBB6626365.1"/>
    </source>
</evidence>